<reference evidence="16" key="1">
    <citation type="journal article" date="2019" name="bioRxiv">
        <title>The Genome of the Zebra Mussel, Dreissena polymorpha: A Resource for Invasive Species Research.</title>
        <authorList>
            <person name="McCartney M.A."/>
            <person name="Auch B."/>
            <person name="Kono T."/>
            <person name="Mallez S."/>
            <person name="Zhang Y."/>
            <person name="Obille A."/>
            <person name="Becker A."/>
            <person name="Abrahante J.E."/>
            <person name="Garbe J."/>
            <person name="Badalamenti J.P."/>
            <person name="Herman A."/>
            <person name="Mangelson H."/>
            <person name="Liachko I."/>
            <person name="Sullivan S."/>
            <person name="Sone E.D."/>
            <person name="Koren S."/>
            <person name="Silverstein K.A.T."/>
            <person name="Beckman K.B."/>
            <person name="Gohl D.M."/>
        </authorList>
    </citation>
    <scope>NUCLEOTIDE SEQUENCE</scope>
    <source>
        <strain evidence="16">Duluth1</strain>
        <tissue evidence="16">Whole animal</tissue>
    </source>
</reference>
<organism evidence="16 17">
    <name type="scientific">Dreissena polymorpha</name>
    <name type="common">Zebra mussel</name>
    <name type="synonym">Mytilus polymorpha</name>
    <dbReference type="NCBI Taxonomy" id="45954"/>
    <lineage>
        <taxon>Eukaryota</taxon>
        <taxon>Metazoa</taxon>
        <taxon>Spiralia</taxon>
        <taxon>Lophotrochozoa</taxon>
        <taxon>Mollusca</taxon>
        <taxon>Bivalvia</taxon>
        <taxon>Autobranchia</taxon>
        <taxon>Heteroconchia</taxon>
        <taxon>Euheterodonta</taxon>
        <taxon>Imparidentia</taxon>
        <taxon>Neoheterodontei</taxon>
        <taxon>Myida</taxon>
        <taxon>Dreissenoidea</taxon>
        <taxon>Dreissenidae</taxon>
        <taxon>Dreissena</taxon>
    </lineage>
</organism>
<dbReference type="FunFam" id="2.80.10.50:FF:000012">
    <property type="entry name" value="Protein O-mannosyl-transferase 1"/>
    <property type="match status" value="1"/>
</dbReference>
<dbReference type="Pfam" id="PF16192">
    <property type="entry name" value="PMT_4TMC"/>
    <property type="match status" value="1"/>
</dbReference>
<protein>
    <recommendedName>
        <fullName evidence="4">dolichyl-phosphate-mannose--protein mannosyltransferase</fullName>
        <ecNumber evidence="4">2.4.1.109</ecNumber>
    </recommendedName>
</protein>
<keyword evidence="7 14" id="KW-0812">Transmembrane</keyword>
<feature type="transmembrane region" description="Helical" evidence="14">
    <location>
        <begin position="333"/>
        <end position="353"/>
    </location>
</feature>
<comment type="subcellular location">
    <subcellularLocation>
        <location evidence="1">Endoplasmic reticulum membrane</location>
        <topology evidence="1">Multi-pass membrane protein</topology>
    </subcellularLocation>
</comment>
<proteinExistence type="inferred from homology"/>
<dbReference type="Proteomes" id="UP000828390">
    <property type="component" value="Unassembled WGS sequence"/>
</dbReference>
<comment type="catalytic activity">
    <reaction evidence="12">
        <text>a di-trans,poly-cis-dolichyl beta-D-mannosyl phosphate + L-threonyl-[protein] = 3-O-(alpha-D-mannosyl)-L-threonyl-[protein] + a di-trans,poly-cis-dolichyl phosphate + H(+)</text>
        <dbReference type="Rhea" id="RHEA:53396"/>
        <dbReference type="Rhea" id="RHEA-COMP:11060"/>
        <dbReference type="Rhea" id="RHEA-COMP:13547"/>
        <dbReference type="Rhea" id="RHEA-COMP:19498"/>
        <dbReference type="Rhea" id="RHEA-COMP:19501"/>
        <dbReference type="ChEBI" id="CHEBI:15378"/>
        <dbReference type="ChEBI" id="CHEBI:30013"/>
        <dbReference type="ChEBI" id="CHEBI:57683"/>
        <dbReference type="ChEBI" id="CHEBI:58211"/>
        <dbReference type="ChEBI" id="CHEBI:137323"/>
        <dbReference type="EC" id="2.4.1.109"/>
    </reaction>
</comment>
<evidence type="ECO:0000256" key="11">
    <source>
        <dbReference type="ARBA" id="ARBA00023136"/>
    </source>
</evidence>
<evidence type="ECO:0000256" key="2">
    <source>
        <dbReference type="ARBA" id="ARBA00004922"/>
    </source>
</evidence>
<dbReference type="EC" id="2.4.1.109" evidence="4"/>
<dbReference type="InterPro" id="IPR032421">
    <property type="entry name" value="PMT_4TMC"/>
</dbReference>
<dbReference type="AlphaFoldDB" id="A0A9D4JAH2"/>
<comment type="caution">
    <text evidence="16">The sequence shown here is derived from an EMBL/GenBank/DDBJ whole genome shotgun (WGS) entry which is preliminary data.</text>
</comment>
<evidence type="ECO:0000259" key="15">
    <source>
        <dbReference type="PROSITE" id="PS50919"/>
    </source>
</evidence>
<feature type="domain" description="MIR" evidence="15">
    <location>
        <begin position="89"/>
        <end position="146"/>
    </location>
</feature>
<dbReference type="SUPFAM" id="SSF82109">
    <property type="entry name" value="MIR domain"/>
    <property type="match status" value="1"/>
</dbReference>
<evidence type="ECO:0000313" key="16">
    <source>
        <dbReference type="EMBL" id="KAH3800902.1"/>
    </source>
</evidence>
<dbReference type="PANTHER" id="PTHR10050">
    <property type="entry name" value="DOLICHYL-PHOSPHATE-MANNOSE--PROTEIN MANNOSYLTRANSFERASE"/>
    <property type="match status" value="1"/>
</dbReference>
<evidence type="ECO:0000256" key="10">
    <source>
        <dbReference type="ARBA" id="ARBA00022989"/>
    </source>
</evidence>
<keyword evidence="17" id="KW-1185">Reference proteome</keyword>
<dbReference type="Pfam" id="PF02815">
    <property type="entry name" value="MIR"/>
    <property type="match status" value="1"/>
</dbReference>
<reference evidence="16" key="2">
    <citation type="submission" date="2020-11" db="EMBL/GenBank/DDBJ databases">
        <authorList>
            <person name="McCartney M.A."/>
            <person name="Auch B."/>
            <person name="Kono T."/>
            <person name="Mallez S."/>
            <person name="Becker A."/>
            <person name="Gohl D.M."/>
            <person name="Silverstein K.A.T."/>
            <person name="Koren S."/>
            <person name="Bechman K.B."/>
            <person name="Herman A."/>
            <person name="Abrahante J.E."/>
            <person name="Garbe J."/>
        </authorList>
    </citation>
    <scope>NUCLEOTIDE SEQUENCE</scope>
    <source>
        <strain evidence="16">Duluth1</strain>
        <tissue evidence="16">Whole animal</tissue>
    </source>
</reference>
<dbReference type="InterPro" id="IPR027005">
    <property type="entry name" value="PMT-like"/>
</dbReference>
<feature type="domain" description="MIR" evidence="15">
    <location>
        <begin position="150"/>
        <end position="208"/>
    </location>
</feature>
<keyword evidence="5" id="KW-0328">Glycosyltransferase</keyword>
<evidence type="ECO:0000256" key="4">
    <source>
        <dbReference type="ARBA" id="ARBA00012839"/>
    </source>
</evidence>
<feature type="transmembrane region" description="Helical" evidence="14">
    <location>
        <begin position="399"/>
        <end position="421"/>
    </location>
</feature>
<evidence type="ECO:0000256" key="1">
    <source>
        <dbReference type="ARBA" id="ARBA00004477"/>
    </source>
</evidence>
<keyword evidence="8" id="KW-0677">Repeat</keyword>
<dbReference type="InterPro" id="IPR036300">
    <property type="entry name" value="MIR_dom_sf"/>
</dbReference>
<evidence type="ECO:0000256" key="7">
    <source>
        <dbReference type="ARBA" id="ARBA00022692"/>
    </source>
</evidence>
<name>A0A9D4JAH2_DREPO</name>
<keyword evidence="11 14" id="KW-0472">Membrane</keyword>
<dbReference type="GO" id="GO:0005789">
    <property type="term" value="C:endoplasmic reticulum membrane"/>
    <property type="evidence" value="ECO:0007669"/>
    <property type="project" value="UniProtKB-SubCell"/>
</dbReference>
<feature type="domain" description="MIR" evidence="15">
    <location>
        <begin position="12"/>
        <end position="78"/>
    </location>
</feature>
<evidence type="ECO:0000313" key="17">
    <source>
        <dbReference type="Proteomes" id="UP000828390"/>
    </source>
</evidence>
<dbReference type="EMBL" id="JAIWYP010000007">
    <property type="protein sequence ID" value="KAH3800902.1"/>
    <property type="molecule type" value="Genomic_DNA"/>
</dbReference>
<dbReference type="Gene3D" id="2.80.10.50">
    <property type="match status" value="1"/>
</dbReference>
<evidence type="ECO:0000256" key="12">
    <source>
        <dbReference type="ARBA" id="ARBA00045085"/>
    </source>
</evidence>
<dbReference type="GO" id="GO:0004169">
    <property type="term" value="F:dolichyl-phosphate-mannose-protein mannosyltransferase activity"/>
    <property type="evidence" value="ECO:0007669"/>
    <property type="project" value="UniProtKB-EC"/>
</dbReference>
<feature type="transmembrane region" description="Helical" evidence="14">
    <location>
        <begin position="294"/>
        <end position="313"/>
    </location>
</feature>
<comment type="pathway">
    <text evidence="2">Protein modification; protein glycosylation.</text>
</comment>
<keyword evidence="9" id="KW-0256">Endoplasmic reticulum</keyword>
<gene>
    <name evidence="16" type="ORF">DPMN_154545</name>
</gene>
<comment type="catalytic activity">
    <reaction evidence="13">
        <text>a di-trans,poly-cis-dolichyl beta-D-mannosyl phosphate + L-seryl-[protein] = 3-O-(alpha-D-mannosyl)-L-seryl-[protein] + a di-trans,poly-cis-dolichyl phosphate + H(+)</text>
        <dbReference type="Rhea" id="RHEA:17377"/>
        <dbReference type="Rhea" id="RHEA-COMP:9863"/>
        <dbReference type="Rhea" id="RHEA-COMP:13546"/>
        <dbReference type="Rhea" id="RHEA-COMP:19498"/>
        <dbReference type="Rhea" id="RHEA-COMP:19501"/>
        <dbReference type="ChEBI" id="CHEBI:15378"/>
        <dbReference type="ChEBI" id="CHEBI:29999"/>
        <dbReference type="ChEBI" id="CHEBI:57683"/>
        <dbReference type="ChEBI" id="CHEBI:58211"/>
        <dbReference type="ChEBI" id="CHEBI:137321"/>
        <dbReference type="EC" id="2.4.1.109"/>
    </reaction>
</comment>
<sequence length="448" mass="51937">MGGLATLTKGQPLYIAYGSQITLRHTYDKNPGSRPCWLHSHAHVYPVRYKDGRGSSHQQQVTCYTFKDVNNWWIVKNPDKEEMVLDDPVQPVKHGDIVQLVHGLTSRALNSHDVAAPLTPQCQEVSCYINYNVSMPPQNLWKVQIINRANDNSKWETIKSHVRLVHVQTNQALKTTGLSLPEWGFNQLEVATDRHMQQDATIWNVEEHRYNKNEDKEGRLRDIQQAELIPMEPTYVSFWEKFWELQTKMLFGAPPADIEHKYRSNPLDWPFVSKNVAYWMHATTNAQIHLLGNTVVWVTGTLSVLSLCALLAFYLLRRRRGFHELNTDEWKDFLFLIDFIVVGYFLHYLPYFLTDRTLFLHHYLPCMLFKVLAVAAILDHIEMLCRSYVTSHSSMVTRYVVVALVAMATWVFIQLSCVTYGNVSLTAADVKRLSWRESWDFLLHQIGS</sequence>
<keyword evidence="6" id="KW-0808">Transferase</keyword>
<dbReference type="PROSITE" id="PS50919">
    <property type="entry name" value="MIR"/>
    <property type="match status" value="3"/>
</dbReference>
<dbReference type="CDD" id="cd23281">
    <property type="entry name" value="beta-trefoil_MIR_POMT1"/>
    <property type="match status" value="1"/>
</dbReference>
<evidence type="ECO:0000256" key="14">
    <source>
        <dbReference type="SAM" id="Phobius"/>
    </source>
</evidence>
<evidence type="ECO:0000256" key="5">
    <source>
        <dbReference type="ARBA" id="ARBA00022676"/>
    </source>
</evidence>
<accession>A0A9D4JAH2</accession>
<evidence type="ECO:0000256" key="6">
    <source>
        <dbReference type="ARBA" id="ARBA00022679"/>
    </source>
</evidence>
<comment type="similarity">
    <text evidence="3">Belongs to the glycosyltransferase 39 family.</text>
</comment>
<evidence type="ECO:0000256" key="9">
    <source>
        <dbReference type="ARBA" id="ARBA00022824"/>
    </source>
</evidence>
<feature type="transmembrane region" description="Helical" evidence="14">
    <location>
        <begin position="359"/>
        <end position="378"/>
    </location>
</feature>
<dbReference type="InterPro" id="IPR016093">
    <property type="entry name" value="MIR_motif"/>
</dbReference>
<dbReference type="SMART" id="SM00472">
    <property type="entry name" value="MIR"/>
    <property type="match status" value="3"/>
</dbReference>
<evidence type="ECO:0000256" key="3">
    <source>
        <dbReference type="ARBA" id="ARBA00007222"/>
    </source>
</evidence>
<evidence type="ECO:0000256" key="13">
    <source>
        <dbReference type="ARBA" id="ARBA00045102"/>
    </source>
</evidence>
<dbReference type="PANTHER" id="PTHR10050:SF51">
    <property type="entry name" value="PROTEIN O-MANNOSYL-TRANSFERASE 1"/>
    <property type="match status" value="1"/>
</dbReference>
<evidence type="ECO:0000256" key="8">
    <source>
        <dbReference type="ARBA" id="ARBA00022737"/>
    </source>
</evidence>
<keyword evidence="10 14" id="KW-1133">Transmembrane helix</keyword>